<evidence type="ECO:0000256" key="2">
    <source>
        <dbReference type="SAM" id="SignalP"/>
    </source>
</evidence>
<dbReference type="Gene3D" id="3.40.50.1820">
    <property type="entry name" value="alpha/beta hydrolase"/>
    <property type="match status" value="1"/>
</dbReference>
<dbReference type="RefSeq" id="WP_379713705.1">
    <property type="nucleotide sequence ID" value="NZ_JBHTBS010000007.1"/>
</dbReference>
<evidence type="ECO:0008006" key="5">
    <source>
        <dbReference type="Google" id="ProtNLM"/>
    </source>
</evidence>
<feature type="chain" id="PRO_5047422390" description="Alpha/beta hydrolase" evidence="2">
    <location>
        <begin position="21"/>
        <end position="382"/>
    </location>
</feature>
<gene>
    <name evidence="3" type="ORF">ACFQY0_14545</name>
</gene>
<evidence type="ECO:0000256" key="1">
    <source>
        <dbReference type="SAM" id="MobiDB-lite"/>
    </source>
</evidence>
<organism evidence="3 4">
    <name type="scientific">Haloferula chungangensis</name>
    <dbReference type="NCBI Taxonomy" id="1048331"/>
    <lineage>
        <taxon>Bacteria</taxon>
        <taxon>Pseudomonadati</taxon>
        <taxon>Verrucomicrobiota</taxon>
        <taxon>Verrucomicrobiia</taxon>
        <taxon>Verrucomicrobiales</taxon>
        <taxon>Verrucomicrobiaceae</taxon>
        <taxon>Haloferula</taxon>
    </lineage>
</organism>
<evidence type="ECO:0000313" key="3">
    <source>
        <dbReference type="EMBL" id="MFC7338410.1"/>
    </source>
</evidence>
<feature type="compositionally biased region" description="Pro residues" evidence="1">
    <location>
        <begin position="354"/>
        <end position="367"/>
    </location>
</feature>
<dbReference type="InterPro" id="IPR029058">
    <property type="entry name" value="AB_hydrolase_fold"/>
</dbReference>
<feature type="region of interest" description="Disordered" evidence="1">
    <location>
        <begin position="350"/>
        <end position="382"/>
    </location>
</feature>
<evidence type="ECO:0000313" key="4">
    <source>
        <dbReference type="Proteomes" id="UP001596472"/>
    </source>
</evidence>
<dbReference type="Proteomes" id="UP001596472">
    <property type="component" value="Unassembled WGS sequence"/>
</dbReference>
<keyword evidence="2" id="KW-0732">Signal</keyword>
<proteinExistence type="predicted"/>
<name>A0ABW2L9Y8_9BACT</name>
<sequence>MRFILTLGVAGLALSPPSQAAELELKAPGIDDTILVSLPENHDPAKSWPAVFNYHGFNGRPNTKSTREHTGTSDWIVVGMGYTQPGKYQLQEEDIAAELKAFRHVRDELARSQGLDSKRVYVSGYSKGGWMSDALLQAEPSLRGGAILMGGHIPTPLKNPAPLSKDSHIFIGIGRKDPNYIPSLKALVHYRGLGLPTSFEAWPELGHDFPPEGSTGLREWFTLQNGGKPDDRALEMEFKKLLTLPPAEAWLALADFKERPFCNTPESPWPETISTAQTKLEEDPPAARESKIHRSHRQLLGREVMMRTLDDLRQIDAGYMKLAATSSDSPQNATIQLDHRRILAVLEQARAVPVPTPQPKPSPTRPKPPNDKLDFPTNPLIR</sequence>
<dbReference type="EMBL" id="JBHTBS010000007">
    <property type="protein sequence ID" value="MFC7338410.1"/>
    <property type="molecule type" value="Genomic_DNA"/>
</dbReference>
<reference evidence="4" key="1">
    <citation type="journal article" date="2019" name="Int. J. Syst. Evol. Microbiol.">
        <title>The Global Catalogue of Microorganisms (GCM) 10K type strain sequencing project: providing services to taxonomists for standard genome sequencing and annotation.</title>
        <authorList>
            <consortium name="The Broad Institute Genomics Platform"/>
            <consortium name="The Broad Institute Genome Sequencing Center for Infectious Disease"/>
            <person name="Wu L."/>
            <person name="Ma J."/>
        </authorList>
    </citation>
    <scope>NUCLEOTIDE SEQUENCE [LARGE SCALE GENOMIC DNA]</scope>
    <source>
        <strain evidence="4">CGMCC 4.1467</strain>
    </source>
</reference>
<keyword evidence="4" id="KW-1185">Reference proteome</keyword>
<comment type="caution">
    <text evidence="3">The sequence shown here is derived from an EMBL/GenBank/DDBJ whole genome shotgun (WGS) entry which is preliminary data.</text>
</comment>
<feature type="signal peptide" evidence="2">
    <location>
        <begin position="1"/>
        <end position="20"/>
    </location>
</feature>
<protein>
    <recommendedName>
        <fullName evidence="5">Alpha/beta hydrolase</fullName>
    </recommendedName>
</protein>
<dbReference type="SUPFAM" id="SSF53474">
    <property type="entry name" value="alpha/beta-Hydrolases"/>
    <property type="match status" value="1"/>
</dbReference>
<accession>A0ABW2L9Y8</accession>